<dbReference type="VEuPathDB" id="VectorBase:ISCW002547"/>
<dbReference type="PaxDb" id="6945-B7PCB1"/>
<organism>
    <name type="scientific">Ixodes scapularis</name>
    <name type="common">Black-legged tick</name>
    <name type="synonym">Deer tick</name>
    <dbReference type="NCBI Taxonomy" id="6945"/>
    <lineage>
        <taxon>Eukaryota</taxon>
        <taxon>Metazoa</taxon>
        <taxon>Ecdysozoa</taxon>
        <taxon>Arthropoda</taxon>
        <taxon>Chelicerata</taxon>
        <taxon>Arachnida</taxon>
        <taxon>Acari</taxon>
        <taxon>Parasitiformes</taxon>
        <taxon>Ixodida</taxon>
        <taxon>Ixodoidea</taxon>
        <taxon>Ixodidae</taxon>
        <taxon>Ixodinae</taxon>
        <taxon>Ixodes</taxon>
    </lineage>
</organism>
<evidence type="ECO:0000313" key="1">
    <source>
        <dbReference type="EMBL" id="EEC04233.1"/>
    </source>
</evidence>
<gene>
    <name evidence="1" type="ORF">IscW_ISCW002547</name>
</gene>
<dbReference type="EnsemblMetazoa" id="ISCW002547-RA">
    <property type="protein sequence ID" value="ISCW002547-PA"/>
    <property type="gene ID" value="ISCW002547"/>
</dbReference>
<name>B7PCB1_IXOSC</name>
<dbReference type="Proteomes" id="UP000001555">
    <property type="component" value="Unassembled WGS sequence"/>
</dbReference>
<evidence type="ECO:0000313" key="3">
    <source>
        <dbReference type="Proteomes" id="UP000001555"/>
    </source>
</evidence>
<proteinExistence type="predicted"/>
<dbReference type="EMBL" id="DS682648">
    <property type="protein sequence ID" value="EEC04233.1"/>
    <property type="molecule type" value="Genomic_DNA"/>
</dbReference>
<dbReference type="HOGENOM" id="CLU_2309049_0_0_1"/>
<sequence length="100" mass="11271">MYVNDPFSYASAPSAAAPRANSSLCLSVHRRRPEFPPERRNMYDATLQNKDRMNNNREGSNTGFQKFVGHAYASAWRLIECLHEKQALVATALTQARIEG</sequence>
<accession>B7PCB1</accession>
<dbReference type="EMBL" id="ABJB011107938">
    <property type="status" value="NOT_ANNOTATED_CDS"/>
    <property type="molecule type" value="Genomic_DNA"/>
</dbReference>
<keyword evidence="3" id="KW-1185">Reference proteome</keyword>
<reference evidence="1 3" key="1">
    <citation type="submission" date="2008-03" db="EMBL/GenBank/DDBJ databases">
        <title>Annotation of Ixodes scapularis.</title>
        <authorList>
            <consortium name="Ixodes scapularis Genome Project Consortium"/>
            <person name="Caler E."/>
            <person name="Hannick L.I."/>
            <person name="Bidwell S."/>
            <person name="Joardar V."/>
            <person name="Thiagarajan M."/>
            <person name="Amedeo P."/>
            <person name="Galinsky K.J."/>
            <person name="Schobel S."/>
            <person name="Inman J."/>
            <person name="Hostetler J."/>
            <person name="Miller J."/>
            <person name="Hammond M."/>
            <person name="Megy K."/>
            <person name="Lawson D."/>
            <person name="Kodira C."/>
            <person name="Sutton G."/>
            <person name="Meyer J."/>
            <person name="Hill C.A."/>
            <person name="Birren B."/>
            <person name="Nene V."/>
            <person name="Collins F."/>
            <person name="Alarcon-Chaidez F."/>
            <person name="Wikel S."/>
            <person name="Strausberg R."/>
        </authorList>
    </citation>
    <scope>NUCLEOTIDE SEQUENCE [LARGE SCALE GENOMIC DNA]</scope>
    <source>
        <strain evidence="3">Wikel</strain>
        <strain evidence="1">Wikel colony</strain>
    </source>
</reference>
<dbReference type="VEuPathDB" id="VectorBase:ISCI002547"/>
<protein>
    <submittedName>
        <fullName evidence="1 2">Uncharacterized protein</fullName>
    </submittedName>
</protein>
<dbReference type="AlphaFoldDB" id="B7PCB1"/>
<evidence type="ECO:0000313" key="2">
    <source>
        <dbReference type="EnsemblMetazoa" id="ISCW002547-PA"/>
    </source>
</evidence>
<reference evidence="2" key="2">
    <citation type="submission" date="2020-05" db="UniProtKB">
        <authorList>
            <consortium name="EnsemblMetazoa"/>
        </authorList>
    </citation>
    <scope>IDENTIFICATION</scope>
    <source>
        <strain evidence="2">wikel</strain>
    </source>
</reference>
<dbReference type="InParanoid" id="B7PCB1"/>